<reference evidence="7 9" key="2">
    <citation type="submission" date="2023-07" db="EMBL/GenBank/DDBJ databases">
        <title>Genomic Encyclopedia of Type Strains, Phase IV (KMG-IV): sequencing the most valuable type-strain genomes for metagenomic binning, comparative biology and taxonomic classification.</title>
        <authorList>
            <person name="Goeker M."/>
        </authorList>
    </citation>
    <scope>NUCLEOTIDE SEQUENCE [LARGE SCALE GENOMIC DNA]</scope>
    <source>
        <strain evidence="7 9">DSM 338</strain>
    </source>
</reference>
<dbReference type="PANTHER" id="PTHR33376">
    <property type="match status" value="1"/>
</dbReference>
<evidence type="ECO:0000256" key="2">
    <source>
        <dbReference type="ARBA" id="ARBA00009023"/>
    </source>
</evidence>
<dbReference type="Proteomes" id="UP001144397">
    <property type="component" value="Unassembled WGS sequence"/>
</dbReference>
<dbReference type="InterPro" id="IPR018389">
    <property type="entry name" value="DctP_fam"/>
</dbReference>
<evidence type="ECO:0000313" key="6">
    <source>
        <dbReference type="EMBL" id="GLI23146.1"/>
    </source>
</evidence>
<dbReference type="Gene3D" id="3.40.190.170">
    <property type="entry name" value="Bacterial extracellular solute-binding protein, family 7"/>
    <property type="match status" value="1"/>
</dbReference>
<dbReference type="InterPro" id="IPR038404">
    <property type="entry name" value="TRAP_DctP_sf"/>
</dbReference>
<dbReference type="EMBL" id="JAVDPY010000005">
    <property type="protein sequence ID" value="MDR6334832.1"/>
    <property type="molecule type" value="Genomic_DNA"/>
</dbReference>
<evidence type="ECO:0000256" key="3">
    <source>
        <dbReference type="ARBA" id="ARBA00022448"/>
    </source>
</evidence>
<sequence>MTTFNRRSFLQFTAACGAAVGGVSLAAPAVFAKPEPLKLKFGNDLPDSHSVNVRLREAIAAISAETDGALDISLFPNNQLGSDPDMMSQLRSGALELATMPGTVLSTILPITALTGVGFAFTSYDKVWAAMDGAVGDLIRSNLVKANLVGFDKVWDNGFRQITSSTRPIREPGDLAGFKIRVPLVPLWVSMFSAFGASPVSIPLAEAYSALQTKIADGQENPLALIYTAKFFEVQKYCSLTNHAWDGFWLLASGKVWKSVPDDLKQVMAKHFNAAAIKQRSDIVKANQTLQADLEAKGLVFNTTNAEVFQQALAKTSFYKDARAKFGDEAWNLLQKFAGPVG</sequence>
<dbReference type="GO" id="GO:0055085">
    <property type="term" value="P:transmembrane transport"/>
    <property type="evidence" value="ECO:0007669"/>
    <property type="project" value="InterPro"/>
</dbReference>
<evidence type="ECO:0000313" key="8">
    <source>
        <dbReference type="Proteomes" id="UP001144397"/>
    </source>
</evidence>
<evidence type="ECO:0000256" key="1">
    <source>
        <dbReference type="ARBA" id="ARBA00004196"/>
    </source>
</evidence>
<keyword evidence="4 5" id="KW-0732">Signal</keyword>
<proteinExistence type="inferred from homology"/>
<evidence type="ECO:0000256" key="4">
    <source>
        <dbReference type="ARBA" id="ARBA00022729"/>
    </source>
</evidence>
<evidence type="ECO:0000256" key="5">
    <source>
        <dbReference type="SAM" id="SignalP"/>
    </source>
</evidence>
<dbReference type="PROSITE" id="PS51318">
    <property type="entry name" value="TAT"/>
    <property type="match status" value="1"/>
</dbReference>
<feature type="chain" id="PRO_5040888888" evidence="5">
    <location>
        <begin position="33"/>
        <end position="342"/>
    </location>
</feature>
<comment type="caution">
    <text evidence="6">The sequence shown here is derived from an EMBL/GenBank/DDBJ whole genome shotgun (WGS) entry which is preliminary data.</text>
</comment>
<dbReference type="NCBIfam" id="NF037995">
    <property type="entry name" value="TRAP_S1"/>
    <property type="match status" value="1"/>
</dbReference>
<gene>
    <name evidence="7" type="ORF">GGQ86_003314</name>
    <name evidence="6" type="ORF">XFLAVUS301_28200</name>
</gene>
<dbReference type="PIRSF" id="PIRSF006470">
    <property type="entry name" value="DctB"/>
    <property type="match status" value="1"/>
</dbReference>
<dbReference type="CDD" id="cd13603">
    <property type="entry name" value="PBP2_TRAP_Siap_TeaA_like"/>
    <property type="match status" value="1"/>
</dbReference>
<feature type="signal peptide" evidence="5">
    <location>
        <begin position="1"/>
        <end position="32"/>
    </location>
</feature>
<evidence type="ECO:0000313" key="9">
    <source>
        <dbReference type="Proteomes" id="UP001245370"/>
    </source>
</evidence>
<protein>
    <submittedName>
        <fullName evidence="6">ABC transporter substrate-binding protein</fullName>
    </submittedName>
    <submittedName>
        <fullName evidence="7">Tripartite ATP-independent transporter DctP family solute receptor</fullName>
    </submittedName>
</protein>
<dbReference type="InterPro" id="IPR006311">
    <property type="entry name" value="TAT_signal"/>
</dbReference>
<keyword evidence="9" id="KW-1185">Reference proteome</keyword>
<name>A0A9W6FKB5_XANFL</name>
<dbReference type="GeneID" id="95763606"/>
<dbReference type="PANTHER" id="PTHR33376:SF4">
    <property type="entry name" value="SIALIC ACID-BINDING PERIPLASMIC PROTEIN SIAP"/>
    <property type="match status" value="1"/>
</dbReference>
<comment type="similarity">
    <text evidence="2">Belongs to the bacterial solute-binding protein 7 family.</text>
</comment>
<dbReference type="InterPro" id="IPR004682">
    <property type="entry name" value="TRAP_DctP"/>
</dbReference>
<keyword evidence="3" id="KW-0813">Transport</keyword>
<accession>A0A9W6FKB5</accession>
<dbReference type="RefSeq" id="WP_281808035.1">
    <property type="nucleotide sequence ID" value="NZ_BSDO01000004.1"/>
</dbReference>
<reference evidence="6" key="1">
    <citation type="submission" date="2022-12" db="EMBL/GenBank/DDBJ databases">
        <title>Reference genome sequencing for broad-spectrum identification of bacterial and archaeal isolates by mass spectrometry.</title>
        <authorList>
            <person name="Sekiguchi Y."/>
            <person name="Tourlousse D.M."/>
        </authorList>
    </citation>
    <scope>NUCLEOTIDE SEQUENCE</scope>
    <source>
        <strain evidence="6">301</strain>
    </source>
</reference>
<dbReference type="GO" id="GO:0030288">
    <property type="term" value="C:outer membrane-bounded periplasmic space"/>
    <property type="evidence" value="ECO:0007669"/>
    <property type="project" value="InterPro"/>
</dbReference>
<dbReference type="NCBIfam" id="TIGR00787">
    <property type="entry name" value="dctP"/>
    <property type="match status" value="1"/>
</dbReference>
<dbReference type="Proteomes" id="UP001245370">
    <property type="component" value="Unassembled WGS sequence"/>
</dbReference>
<organism evidence="6 8">
    <name type="scientific">Xanthobacter flavus</name>
    <dbReference type="NCBI Taxonomy" id="281"/>
    <lineage>
        <taxon>Bacteria</taxon>
        <taxon>Pseudomonadati</taxon>
        <taxon>Pseudomonadota</taxon>
        <taxon>Alphaproteobacteria</taxon>
        <taxon>Hyphomicrobiales</taxon>
        <taxon>Xanthobacteraceae</taxon>
        <taxon>Xanthobacter</taxon>
    </lineage>
</organism>
<comment type="subcellular location">
    <subcellularLocation>
        <location evidence="1">Cell envelope</location>
    </subcellularLocation>
</comment>
<dbReference type="EMBL" id="BSDO01000004">
    <property type="protein sequence ID" value="GLI23146.1"/>
    <property type="molecule type" value="Genomic_DNA"/>
</dbReference>
<dbReference type="Pfam" id="PF03480">
    <property type="entry name" value="DctP"/>
    <property type="match status" value="1"/>
</dbReference>
<keyword evidence="7" id="KW-0675">Receptor</keyword>
<dbReference type="AlphaFoldDB" id="A0A9W6FKB5"/>
<evidence type="ECO:0000313" key="7">
    <source>
        <dbReference type="EMBL" id="MDR6334832.1"/>
    </source>
</evidence>